<evidence type="ECO:0000313" key="1">
    <source>
        <dbReference type="Proteomes" id="UP000887580"/>
    </source>
</evidence>
<organism evidence="1 2">
    <name type="scientific">Panagrolaimus sp. PS1159</name>
    <dbReference type="NCBI Taxonomy" id="55785"/>
    <lineage>
        <taxon>Eukaryota</taxon>
        <taxon>Metazoa</taxon>
        <taxon>Ecdysozoa</taxon>
        <taxon>Nematoda</taxon>
        <taxon>Chromadorea</taxon>
        <taxon>Rhabditida</taxon>
        <taxon>Tylenchina</taxon>
        <taxon>Panagrolaimomorpha</taxon>
        <taxon>Panagrolaimoidea</taxon>
        <taxon>Panagrolaimidae</taxon>
        <taxon>Panagrolaimus</taxon>
    </lineage>
</organism>
<sequence>MKEDTAATDTVCREPIISHDKVISSNWLEIRVGDATLIDQEPGPKAYSSVYVEKVTFDRRLESLTRVEFSKLTPGLAITGGEAGIVFIIPTSL</sequence>
<accession>A0AC35FWD5</accession>
<protein>
    <submittedName>
        <fullName evidence="2">Uncharacterized protein</fullName>
    </submittedName>
</protein>
<dbReference type="Proteomes" id="UP000887580">
    <property type="component" value="Unplaced"/>
</dbReference>
<reference evidence="2" key="1">
    <citation type="submission" date="2022-11" db="UniProtKB">
        <authorList>
            <consortium name="WormBaseParasite"/>
        </authorList>
    </citation>
    <scope>IDENTIFICATION</scope>
</reference>
<dbReference type="WBParaSite" id="PS1159_v2.g21525.t1">
    <property type="protein sequence ID" value="PS1159_v2.g21525.t1"/>
    <property type="gene ID" value="PS1159_v2.g21525"/>
</dbReference>
<proteinExistence type="predicted"/>
<name>A0AC35FWD5_9BILA</name>
<evidence type="ECO:0000313" key="2">
    <source>
        <dbReference type="WBParaSite" id="PS1159_v2.g21525.t1"/>
    </source>
</evidence>